<dbReference type="AlphaFoldDB" id="A0A392W6U5"/>
<feature type="non-terminal residue" evidence="1">
    <location>
        <position position="1"/>
    </location>
</feature>
<sequence length="52" mass="5585">GGGVFWAGWGSGNCNCCCGIGGCCCAVGLPYRRSGWFLQFRLYLFVDRSGIL</sequence>
<evidence type="ECO:0000313" key="2">
    <source>
        <dbReference type="Proteomes" id="UP000265520"/>
    </source>
</evidence>
<name>A0A392W6U5_9FABA</name>
<evidence type="ECO:0000313" key="1">
    <source>
        <dbReference type="EMBL" id="MCI95493.1"/>
    </source>
</evidence>
<proteinExistence type="predicted"/>
<keyword evidence="2" id="KW-1185">Reference proteome</keyword>
<organism evidence="1 2">
    <name type="scientific">Trifolium medium</name>
    <dbReference type="NCBI Taxonomy" id="97028"/>
    <lineage>
        <taxon>Eukaryota</taxon>
        <taxon>Viridiplantae</taxon>
        <taxon>Streptophyta</taxon>
        <taxon>Embryophyta</taxon>
        <taxon>Tracheophyta</taxon>
        <taxon>Spermatophyta</taxon>
        <taxon>Magnoliopsida</taxon>
        <taxon>eudicotyledons</taxon>
        <taxon>Gunneridae</taxon>
        <taxon>Pentapetalae</taxon>
        <taxon>rosids</taxon>
        <taxon>fabids</taxon>
        <taxon>Fabales</taxon>
        <taxon>Fabaceae</taxon>
        <taxon>Papilionoideae</taxon>
        <taxon>50 kb inversion clade</taxon>
        <taxon>NPAAA clade</taxon>
        <taxon>Hologalegina</taxon>
        <taxon>IRL clade</taxon>
        <taxon>Trifolieae</taxon>
        <taxon>Trifolium</taxon>
    </lineage>
</organism>
<reference evidence="1 2" key="1">
    <citation type="journal article" date="2018" name="Front. Plant Sci.">
        <title>Red Clover (Trifolium pratense) and Zigzag Clover (T. medium) - A Picture of Genomic Similarities and Differences.</title>
        <authorList>
            <person name="Dluhosova J."/>
            <person name="Istvanek J."/>
            <person name="Nedelnik J."/>
            <person name="Repkova J."/>
        </authorList>
    </citation>
    <scope>NUCLEOTIDE SEQUENCE [LARGE SCALE GENOMIC DNA]</scope>
    <source>
        <strain evidence="2">cv. 10/8</strain>
        <tissue evidence="1">Leaf</tissue>
    </source>
</reference>
<dbReference type="Proteomes" id="UP000265520">
    <property type="component" value="Unassembled WGS sequence"/>
</dbReference>
<protein>
    <submittedName>
        <fullName evidence="1">Uncharacterized protein</fullName>
    </submittedName>
</protein>
<comment type="caution">
    <text evidence="1">The sequence shown here is derived from an EMBL/GenBank/DDBJ whole genome shotgun (WGS) entry which is preliminary data.</text>
</comment>
<accession>A0A392W6U5</accession>
<dbReference type="EMBL" id="LXQA011388472">
    <property type="protein sequence ID" value="MCI95493.1"/>
    <property type="molecule type" value="Genomic_DNA"/>
</dbReference>